<feature type="transmembrane region" description="Helical" evidence="8">
    <location>
        <begin position="6"/>
        <end position="28"/>
    </location>
</feature>
<evidence type="ECO:0000256" key="3">
    <source>
        <dbReference type="ARBA" id="ARBA00022679"/>
    </source>
</evidence>
<name>A0A831WCE8_9GAMM</name>
<dbReference type="GO" id="GO:0005886">
    <property type="term" value="C:plasma membrane"/>
    <property type="evidence" value="ECO:0007669"/>
    <property type="project" value="UniProtKB-SubCell"/>
</dbReference>
<feature type="transmembrane region" description="Helical" evidence="8">
    <location>
        <begin position="236"/>
        <end position="257"/>
    </location>
</feature>
<evidence type="ECO:0000256" key="4">
    <source>
        <dbReference type="ARBA" id="ARBA00022692"/>
    </source>
</evidence>
<dbReference type="GO" id="GO:0044038">
    <property type="term" value="P:cell wall macromolecule biosynthetic process"/>
    <property type="evidence" value="ECO:0007669"/>
    <property type="project" value="TreeGrafter"/>
</dbReference>
<dbReference type="PANTHER" id="PTHR22926:SF3">
    <property type="entry name" value="UNDECAPRENYL-PHOSPHATE ALPHA-N-ACETYLGLUCOSAMINYL 1-PHOSPHATE TRANSFERASE"/>
    <property type="match status" value="1"/>
</dbReference>
<evidence type="ECO:0000256" key="5">
    <source>
        <dbReference type="ARBA" id="ARBA00022989"/>
    </source>
</evidence>
<evidence type="ECO:0000256" key="6">
    <source>
        <dbReference type="ARBA" id="ARBA00023136"/>
    </source>
</evidence>
<organism evidence="9">
    <name type="scientific">Thiolapillus brandeum</name>
    <dbReference type="NCBI Taxonomy" id="1076588"/>
    <lineage>
        <taxon>Bacteria</taxon>
        <taxon>Pseudomonadati</taxon>
        <taxon>Pseudomonadota</taxon>
        <taxon>Gammaproteobacteria</taxon>
        <taxon>Chromatiales</taxon>
        <taxon>Sedimenticolaceae</taxon>
        <taxon>Thiolapillus</taxon>
    </lineage>
</organism>
<comment type="caution">
    <text evidence="9">The sequence shown here is derived from an EMBL/GenBank/DDBJ whole genome shotgun (WGS) entry which is preliminary data.</text>
</comment>
<reference evidence="9" key="1">
    <citation type="journal article" date="2020" name="mSystems">
        <title>Genome- and Community-Level Interaction Insights into Carbon Utilization and Element Cycling Functions of Hydrothermarchaeota in Hydrothermal Sediment.</title>
        <authorList>
            <person name="Zhou Z."/>
            <person name="Liu Y."/>
            <person name="Xu W."/>
            <person name="Pan J."/>
            <person name="Luo Z.H."/>
            <person name="Li M."/>
        </authorList>
    </citation>
    <scope>NUCLEOTIDE SEQUENCE [LARGE SCALE GENOMIC DNA]</scope>
    <source>
        <strain evidence="9">HyVt-458</strain>
    </source>
</reference>
<dbReference type="AlphaFoldDB" id="A0A831WCE8"/>
<accession>A0A831WCE8</accession>
<keyword evidence="7" id="KW-0460">Magnesium</keyword>
<keyword evidence="5 8" id="KW-1133">Transmembrane helix</keyword>
<dbReference type="PANTHER" id="PTHR22926">
    <property type="entry name" value="PHOSPHO-N-ACETYLMURAMOYL-PENTAPEPTIDE-TRANSFERASE"/>
    <property type="match status" value="1"/>
</dbReference>
<feature type="transmembrane region" description="Helical" evidence="8">
    <location>
        <begin position="160"/>
        <end position="178"/>
    </location>
</feature>
<keyword evidence="6 8" id="KW-0472">Membrane</keyword>
<feature type="transmembrane region" description="Helical" evidence="8">
    <location>
        <begin position="290"/>
        <end position="307"/>
    </location>
</feature>
<sequence>MSEWMALPVAFAVAVVLCWRFSSPGSLFHVLDHPGERSLHQQATPRSGGVALVLGLLAGWGLATSLGGMKADELSVWMMSGVVVLAIVGAVDDRLDLSPLLRLVVQLLAAFFLLAAGLIPDRLQLPGTALMLPCYLALGLTVLYVLWLTNLYNFMDGMDGFAGGMAVTGFGFMAWLGWQAGDGGFMLMSLMIAAAAGGFLVFNFPPARIFMGDAGAPALGYLAAALSLQADRDGLFPLWVAVLIFSPFIVDASYTLMRRLLAGRKPWQAHREHVYQRLVQLGWSHRRTVLWAYLLMLGTGVSAVMALNRDPAVQWAVVAGWSSIYVAIIVWVGLREQRD</sequence>
<feature type="transmembrane region" description="Helical" evidence="8">
    <location>
        <begin position="125"/>
        <end position="148"/>
    </location>
</feature>
<feature type="binding site" evidence="7">
    <location>
        <position position="153"/>
    </location>
    <ligand>
        <name>Mg(2+)</name>
        <dbReference type="ChEBI" id="CHEBI:18420"/>
    </ligand>
</feature>
<dbReference type="GO" id="GO:0016780">
    <property type="term" value="F:phosphotransferase activity, for other substituted phosphate groups"/>
    <property type="evidence" value="ECO:0007669"/>
    <property type="project" value="InterPro"/>
</dbReference>
<comment type="cofactor">
    <cofactor evidence="7">
        <name>Mg(2+)</name>
        <dbReference type="ChEBI" id="CHEBI:18420"/>
    </cofactor>
</comment>
<protein>
    <submittedName>
        <fullName evidence="9">Glycosyltransferase family 4 protein</fullName>
    </submittedName>
</protein>
<dbReference type="InterPro" id="IPR000715">
    <property type="entry name" value="Glycosyl_transferase_4"/>
</dbReference>
<evidence type="ECO:0000256" key="1">
    <source>
        <dbReference type="ARBA" id="ARBA00004651"/>
    </source>
</evidence>
<keyword evidence="2" id="KW-1003">Cell membrane</keyword>
<proteinExistence type="predicted"/>
<feature type="transmembrane region" description="Helical" evidence="8">
    <location>
        <begin position="74"/>
        <end position="91"/>
    </location>
</feature>
<feature type="transmembrane region" description="Helical" evidence="8">
    <location>
        <begin position="49"/>
        <end position="68"/>
    </location>
</feature>
<gene>
    <name evidence="9" type="ORF">ENJ12_02070</name>
</gene>
<feature type="binding site" evidence="7">
    <location>
        <position position="213"/>
    </location>
    <ligand>
        <name>Mg(2+)</name>
        <dbReference type="ChEBI" id="CHEBI:18420"/>
    </ligand>
</feature>
<evidence type="ECO:0000313" key="9">
    <source>
        <dbReference type="EMBL" id="HEC05614.1"/>
    </source>
</evidence>
<dbReference type="Pfam" id="PF00953">
    <property type="entry name" value="Glycos_transf_4"/>
    <property type="match status" value="1"/>
</dbReference>
<dbReference type="GO" id="GO:0071555">
    <property type="term" value="P:cell wall organization"/>
    <property type="evidence" value="ECO:0007669"/>
    <property type="project" value="TreeGrafter"/>
</dbReference>
<dbReference type="GO" id="GO:0009103">
    <property type="term" value="P:lipopolysaccharide biosynthetic process"/>
    <property type="evidence" value="ECO:0007669"/>
    <property type="project" value="TreeGrafter"/>
</dbReference>
<keyword evidence="4 8" id="KW-0812">Transmembrane</keyword>
<keyword evidence="7" id="KW-0479">Metal-binding</keyword>
<dbReference type="EMBL" id="DRLF01000085">
    <property type="protein sequence ID" value="HEC05614.1"/>
    <property type="molecule type" value="Genomic_DNA"/>
</dbReference>
<feature type="transmembrane region" description="Helical" evidence="8">
    <location>
        <begin position="209"/>
        <end position="230"/>
    </location>
</feature>
<evidence type="ECO:0000256" key="7">
    <source>
        <dbReference type="PIRSR" id="PIRSR600715-1"/>
    </source>
</evidence>
<keyword evidence="3" id="KW-0808">Transferase</keyword>
<evidence type="ECO:0000256" key="8">
    <source>
        <dbReference type="SAM" id="Phobius"/>
    </source>
</evidence>
<comment type="subcellular location">
    <subcellularLocation>
        <location evidence="1">Cell membrane</location>
        <topology evidence="1">Multi-pass membrane protein</topology>
    </subcellularLocation>
</comment>
<feature type="transmembrane region" description="Helical" evidence="8">
    <location>
        <begin position="184"/>
        <end position="202"/>
    </location>
</feature>
<dbReference type="Proteomes" id="UP000886339">
    <property type="component" value="Unassembled WGS sequence"/>
</dbReference>
<feature type="transmembrane region" description="Helical" evidence="8">
    <location>
        <begin position="100"/>
        <end position="119"/>
    </location>
</feature>
<feature type="transmembrane region" description="Helical" evidence="8">
    <location>
        <begin position="313"/>
        <end position="334"/>
    </location>
</feature>
<evidence type="ECO:0000256" key="2">
    <source>
        <dbReference type="ARBA" id="ARBA00022475"/>
    </source>
</evidence>
<dbReference type="CDD" id="cd06854">
    <property type="entry name" value="GT_WbpL_WbcO_like"/>
    <property type="match status" value="1"/>
</dbReference>
<dbReference type="GO" id="GO:0046872">
    <property type="term" value="F:metal ion binding"/>
    <property type="evidence" value="ECO:0007669"/>
    <property type="project" value="UniProtKB-KW"/>
</dbReference>